<evidence type="ECO:0000256" key="1">
    <source>
        <dbReference type="SAM" id="Phobius"/>
    </source>
</evidence>
<organism evidence="2">
    <name type="scientific">viral metagenome</name>
    <dbReference type="NCBI Taxonomy" id="1070528"/>
    <lineage>
        <taxon>unclassified sequences</taxon>
        <taxon>metagenomes</taxon>
        <taxon>organismal metagenomes</taxon>
    </lineage>
</organism>
<accession>A0A6C0BDQ2</accession>
<reference evidence="2" key="1">
    <citation type="journal article" date="2020" name="Nature">
        <title>Giant virus diversity and host interactions through global metagenomics.</title>
        <authorList>
            <person name="Schulz F."/>
            <person name="Roux S."/>
            <person name="Paez-Espino D."/>
            <person name="Jungbluth S."/>
            <person name="Walsh D.A."/>
            <person name="Denef V.J."/>
            <person name="McMahon K.D."/>
            <person name="Konstantinidis K.T."/>
            <person name="Eloe-Fadrosh E.A."/>
            <person name="Kyrpides N.C."/>
            <person name="Woyke T."/>
        </authorList>
    </citation>
    <scope>NUCLEOTIDE SEQUENCE</scope>
    <source>
        <strain evidence="2">GVMAG-M-3300010160-60</strain>
    </source>
</reference>
<protein>
    <submittedName>
        <fullName evidence="2">Uncharacterized protein</fullName>
    </submittedName>
</protein>
<keyword evidence="1" id="KW-1133">Transmembrane helix</keyword>
<sequence>MTYWSFSKGIIFLVLCTILFIGPVEYYSRMRDIIKNDTWYTITYVAIFLLSSFLFGCLIYFYSRD</sequence>
<keyword evidence="1" id="KW-0472">Membrane</keyword>
<evidence type="ECO:0000313" key="2">
    <source>
        <dbReference type="EMBL" id="QHS90246.1"/>
    </source>
</evidence>
<feature type="transmembrane region" description="Helical" evidence="1">
    <location>
        <begin position="6"/>
        <end position="27"/>
    </location>
</feature>
<feature type="transmembrane region" description="Helical" evidence="1">
    <location>
        <begin position="39"/>
        <end position="62"/>
    </location>
</feature>
<dbReference type="AlphaFoldDB" id="A0A6C0BDQ2"/>
<proteinExistence type="predicted"/>
<keyword evidence="1" id="KW-0812">Transmembrane</keyword>
<name>A0A6C0BDQ2_9ZZZZ</name>
<dbReference type="EMBL" id="MN739131">
    <property type="protein sequence ID" value="QHS90246.1"/>
    <property type="molecule type" value="Genomic_DNA"/>
</dbReference>